<evidence type="ECO:0000313" key="9">
    <source>
        <dbReference type="Proteomes" id="UP000199671"/>
    </source>
</evidence>
<evidence type="ECO:0000256" key="6">
    <source>
        <dbReference type="SAM" id="Phobius"/>
    </source>
</evidence>
<feature type="compositionally biased region" description="Gly residues" evidence="5">
    <location>
        <begin position="28"/>
        <end position="42"/>
    </location>
</feature>
<dbReference type="EMBL" id="FNHU01000008">
    <property type="protein sequence ID" value="SDM87423.1"/>
    <property type="molecule type" value="Genomic_DNA"/>
</dbReference>
<keyword evidence="4 6" id="KW-0472">Membrane</keyword>
<dbReference type="Pfam" id="PF05154">
    <property type="entry name" value="TM2"/>
    <property type="match status" value="1"/>
</dbReference>
<dbReference type="RefSeq" id="WP_092610578.1">
    <property type="nucleotide sequence ID" value="NZ_FNHU01000008.1"/>
</dbReference>
<dbReference type="InterPro" id="IPR007829">
    <property type="entry name" value="TM2"/>
</dbReference>
<feature type="domain" description="TM2" evidence="7">
    <location>
        <begin position="80"/>
        <end position="122"/>
    </location>
</feature>
<evidence type="ECO:0000259" key="7">
    <source>
        <dbReference type="Pfam" id="PF05154"/>
    </source>
</evidence>
<protein>
    <submittedName>
        <fullName evidence="8">TM2 domain-containing protein</fullName>
    </submittedName>
</protein>
<organism evidence="8 9">
    <name type="scientific">Actinomyces ruminicola</name>
    <dbReference type="NCBI Taxonomy" id="332524"/>
    <lineage>
        <taxon>Bacteria</taxon>
        <taxon>Bacillati</taxon>
        <taxon>Actinomycetota</taxon>
        <taxon>Actinomycetes</taxon>
        <taxon>Actinomycetales</taxon>
        <taxon>Actinomycetaceae</taxon>
        <taxon>Actinomyces</taxon>
    </lineage>
</organism>
<proteinExistence type="predicted"/>
<dbReference type="Proteomes" id="UP000199671">
    <property type="component" value="Unassembled WGS sequence"/>
</dbReference>
<feature type="compositionally biased region" description="Polar residues" evidence="5">
    <location>
        <begin position="1"/>
        <end position="27"/>
    </location>
</feature>
<keyword evidence="3 6" id="KW-1133">Transmembrane helix</keyword>
<dbReference type="GO" id="GO:0016020">
    <property type="term" value="C:membrane"/>
    <property type="evidence" value="ECO:0007669"/>
    <property type="project" value="UniProtKB-SubCell"/>
</dbReference>
<name>A0A1G9WTG2_9ACTO</name>
<feature type="region of interest" description="Disordered" evidence="5">
    <location>
        <begin position="1"/>
        <end position="47"/>
    </location>
</feature>
<reference evidence="8 9" key="1">
    <citation type="submission" date="2016-10" db="EMBL/GenBank/DDBJ databases">
        <authorList>
            <person name="de Groot N.N."/>
        </authorList>
    </citation>
    <scope>NUCLEOTIDE SEQUENCE [LARGE SCALE GENOMIC DNA]</scope>
    <source>
        <strain evidence="8 9">KPR-7B</strain>
    </source>
</reference>
<evidence type="ECO:0000313" key="8">
    <source>
        <dbReference type="EMBL" id="SDM87423.1"/>
    </source>
</evidence>
<dbReference type="AlphaFoldDB" id="A0A1G9WTG2"/>
<comment type="subcellular location">
    <subcellularLocation>
        <location evidence="1">Membrane</location>
        <topology evidence="1">Multi-pass membrane protein</topology>
    </subcellularLocation>
</comment>
<evidence type="ECO:0000256" key="3">
    <source>
        <dbReference type="ARBA" id="ARBA00022989"/>
    </source>
</evidence>
<feature type="transmembrane region" description="Helical" evidence="6">
    <location>
        <begin position="110"/>
        <end position="133"/>
    </location>
</feature>
<keyword evidence="2 6" id="KW-0812">Transmembrane</keyword>
<evidence type="ECO:0000256" key="1">
    <source>
        <dbReference type="ARBA" id="ARBA00004141"/>
    </source>
</evidence>
<accession>A0A1G9WTG2</accession>
<sequence>MSQSPGPSDPAQPQSVGYGQSPGEGQNLNGGYGQSAGGGYGQQQGQPPAYGAQDYAYSQQAYGQQAAYGAAPYGQAGYAQPKSKAVAALLAFFLGRIGIHNFYRGQTRKGIIHLCLVGAALALIFTGGMIINMSTDDAGNMSDGATAAAVSCMVAGLLPALGNQIWSFVEFILILVSNDGTLQ</sequence>
<evidence type="ECO:0000256" key="2">
    <source>
        <dbReference type="ARBA" id="ARBA00022692"/>
    </source>
</evidence>
<evidence type="ECO:0000256" key="5">
    <source>
        <dbReference type="SAM" id="MobiDB-lite"/>
    </source>
</evidence>
<dbReference type="OrthoDB" id="3257637at2"/>
<feature type="transmembrane region" description="Helical" evidence="6">
    <location>
        <begin position="145"/>
        <end position="176"/>
    </location>
</feature>
<feature type="transmembrane region" description="Helical" evidence="6">
    <location>
        <begin position="85"/>
        <end position="103"/>
    </location>
</feature>
<evidence type="ECO:0000256" key="4">
    <source>
        <dbReference type="ARBA" id="ARBA00023136"/>
    </source>
</evidence>
<gene>
    <name evidence="8" type="ORF">SAMN04487766_10829</name>
</gene>